<evidence type="ECO:0000256" key="1">
    <source>
        <dbReference type="SAM" id="Coils"/>
    </source>
</evidence>
<evidence type="ECO:0000313" key="2">
    <source>
        <dbReference type="EMBL" id="KWK69562.1"/>
    </source>
</evidence>
<name>A0A119UQL2_9BURK</name>
<dbReference type="EMBL" id="LPLU01000110">
    <property type="protein sequence ID" value="KWK69562.1"/>
    <property type="molecule type" value="Genomic_DNA"/>
</dbReference>
<dbReference type="AlphaFoldDB" id="A0A119UQL2"/>
<accession>A0A119UQL2</accession>
<dbReference type="RefSeq" id="WP_060237108.1">
    <property type="nucleotide sequence ID" value="NZ_LPLU01000110.1"/>
</dbReference>
<feature type="coiled-coil region" evidence="1">
    <location>
        <begin position="1"/>
        <end position="31"/>
    </location>
</feature>
<dbReference type="Proteomes" id="UP000065504">
    <property type="component" value="Unassembled WGS sequence"/>
</dbReference>
<comment type="caution">
    <text evidence="2">The sequence shown here is derived from an EMBL/GenBank/DDBJ whole genome shotgun (WGS) entry which is preliminary data.</text>
</comment>
<organism evidence="2 3">
    <name type="scientific">Burkholderia ubonensis</name>
    <dbReference type="NCBI Taxonomy" id="101571"/>
    <lineage>
        <taxon>Bacteria</taxon>
        <taxon>Pseudomonadati</taxon>
        <taxon>Pseudomonadota</taxon>
        <taxon>Betaproteobacteria</taxon>
        <taxon>Burkholderiales</taxon>
        <taxon>Burkholderiaceae</taxon>
        <taxon>Burkholderia</taxon>
        <taxon>Burkholderia cepacia complex</taxon>
    </lineage>
</organism>
<reference evidence="2 3" key="1">
    <citation type="submission" date="2015-11" db="EMBL/GenBank/DDBJ databases">
        <title>Expanding the genomic diversity of Burkholderia species for the development of highly accurate diagnostics.</title>
        <authorList>
            <person name="Sahl J."/>
            <person name="Keim P."/>
            <person name="Wagner D."/>
        </authorList>
    </citation>
    <scope>NUCLEOTIDE SEQUENCE [LARGE SCALE GENOMIC DNA]</scope>
    <source>
        <strain evidence="2 3">MSMB782WGS</strain>
    </source>
</reference>
<evidence type="ECO:0008006" key="4">
    <source>
        <dbReference type="Google" id="ProtNLM"/>
    </source>
</evidence>
<proteinExistence type="predicted"/>
<gene>
    <name evidence="2" type="ORF">WM16_23325</name>
</gene>
<keyword evidence="1" id="KW-0175">Coiled coil</keyword>
<protein>
    <recommendedName>
        <fullName evidence="4">Mobilization protein</fullName>
    </recommendedName>
</protein>
<evidence type="ECO:0000313" key="3">
    <source>
        <dbReference type="Proteomes" id="UP000065504"/>
    </source>
</evidence>
<sequence length="88" mass="10267">MNLLKRRLAATDDKLQEIKTARKAAAKAQRQQVKQTRADRERKVMLAGEALLRRVDRGEWDEADFYRMMDEFLSRPADRALFELDGDA</sequence>